<feature type="compositionally biased region" description="Basic and acidic residues" evidence="2">
    <location>
        <begin position="577"/>
        <end position="587"/>
    </location>
</feature>
<feature type="region of interest" description="Disordered" evidence="2">
    <location>
        <begin position="741"/>
        <end position="850"/>
    </location>
</feature>
<organism evidence="4 5">
    <name type="scientific">Neoarthrinium moseri</name>
    <dbReference type="NCBI Taxonomy" id="1658444"/>
    <lineage>
        <taxon>Eukaryota</taxon>
        <taxon>Fungi</taxon>
        <taxon>Dikarya</taxon>
        <taxon>Ascomycota</taxon>
        <taxon>Pezizomycotina</taxon>
        <taxon>Sordariomycetes</taxon>
        <taxon>Xylariomycetidae</taxon>
        <taxon>Amphisphaeriales</taxon>
        <taxon>Apiosporaceae</taxon>
        <taxon>Neoarthrinium</taxon>
    </lineage>
</organism>
<feature type="region of interest" description="Disordered" evidence="2">
    <location>
        <begin position="515"/>
        <end position="714"/>
    </location>
</feature>
<feature type="compositionally biased region" description="Polar residues" evidence="2">
    <location>
        <begin position="338"/>
        <end position="362"/>
    </location>
</feature>
<keyword evidence="1" id="KW-0479">Metal-binding</keyword>
<feature type="compositionally biased region" description="Basic and acidic residues" evidence="2">
    <location>
        <begin position="741"/>
        <end position="750"/>
    </location>
</feature>
<dbReference type="GO" id="GO:0008270">
    <property type="term" value="F:zinc ion binding"/>
    <property type="evidence" value="ECO:0007669"/>
    <property type="project" value="UniProtKB-KW"/>
</dbReference>
<feature type="domain" description="CCHC-type" evidence="3">
    <location>
        <begin position="18"/>
        <end position="33"/>
    </location>
</feature>
<feature type="compositionally biased region" description="Pro residues" evidence="2">
    <location>
        <begin position="81"/>
        <end position="112"/>
    </location>
</feature>
<dbReference type="InterPro" id="IPR001878">
    <property type="entry name" value="Znf_CCHC"/>
</dbReference>
<keyword evidence="1" id="KW-0863">Zinc-finger</keyword>
<proteinExistence type="predicted"/>
<feature type="region of interest" description="Disordered" evidence="2">
    <location>
        <begin position="31"/>
        <end position="420"/>
    </location>
</feature>
<dbReference type="Proteomes" id="UP000829685">
    <property type="component" value="Unassembled WGS sequence"/>
</dbReference>
<feature type="compositionally biased region" description="Basic and acidic residues" evidence="2">
    <location>
        <begin position="273"/>
        <end position="287"/>
    </location>
</feature>
<feature type="compositionally biased region" description="Basic and acidic residues" evidence="2">
    <location>
        <begin position="239"/>
        <end position="265"/>
    </location>
</feature>
<feature type="compositionally biased region" description="Basic and acidic residues" evidence="2">
    <location>
        <begin position="617"/>
        <end position="661"/>
    </location>
</feature>
<dbReference type="AlphaFoldDB" id="A0A9Q0AKL9"/>
<feature type="compositionally biased region" description="Pro residues" evidence="2">
    <location>
        <begin position="176"/>
        <end position="186"/>
    </location>
</feature>
<dbReference type="SUPFAM" id="SSF57756">
    <property type="entry name" value="Retrovirus zinc finger-like domains"/>
    <property type="match status" value="1"/>
</dbReference>
<gene>
    <name evidence="4" type="ORF">JX265_011456</name>
</gene>
<feature type="compositionally biased region" description="Basic residues" evidence="2">
    <location>
        <begin position="755"/>
        <end position="767"/>
    </location>
</feature>
<reference evidence="4" key="1">
    <citation type="submission" date="2021-03" db="EMBL/GenBank/DDBJ databases">
        <title>Revisited historic fungal species revealed as producer of novel bioactive compounds through whole genome sequencing and comparative genomics.</title>
        <authorList>
            <person name="Vignolle G.A."/>
            <person name="Hochenegger N."/>
            <person name="Mach R.L."/>
            <person name="Mach-Aigner A.R."/>
            <person name="Javad Rahimi M."/>
            <person name="Salim K.A."/>
            <person name="Chan C.M."/>
            <person name="Lim L.B.L."/>
            <person name="Cai F."/>
            <person name="Druzhinina I.S."/>
            <person name="U'Ren J.M."/>
            <person name="Derntl C."/>
        </authorList>
    </citation>
    <scope>NUCLEOTIDE SEQUENCE</scope>
    <source>
        <strain evidence="4">TUCIM 5799</strain>
    </source>
</reference>
<sequence length="850" mass="94862">MNSMAPGHQSAHGEPPPCYNCGMRGHIFTACPEPTRDVPAGLEASRARQQAGGSRGDDHPNKRHKGPIVTRYTHPSQQGPPMNPYQPSPSAQPYPYSQPPPHWPPAQVPPPFQGHHGASYPSQQGYSDVYGPPPQPFSAPPYAQPFHQQYGPPGGPPGAAGPPMHFASPSHAQQGPPQPYGPPSHYPPQTYYGYPGPPQGYPPGLPHAPPQGYPLPDYRSFPGPPPPSFPVNPPAGVSRSHETHRQELDSSFSDRRNDRWGDERHPRGRRRDHHDDRRPTVGHDHSGYSRGHSNDGSWSKRGRRDDRRRGDRHHARRHGNVDERHRSQSRPRSDSHHLTQSHNTPSQGTPSVTADGESQQPPTLEALQKTDRFVGPPSAVDNLVVKAEDGASNASNSPVHTESGNGGTSQSSSSHLPDEDFQWELEKAFAEAPSDHKADAIAEPLPGDYSEDILLPPAFDAKCVKSKYATSANLDDFALSIRDTNQWSKYRQHPAFLEPSEVSLQSLDAYIKSIKSHGTRNDRRGRNQARQREHRDHIDRDQRSSGNQRKRKWADQQHPINKPDHGLTSHSPFAQVDHYRHPAKETSPEPGEISDSAPQAFEDFPPHITTIPPTDIDFPRWADSRETISHYDLSKPRPPREVRDYHELDRYHRSSDSRMYRNGDAYNSEPSLRFERSRSPGSRDRWARDSSPGYRQDYTRHGSRGATASSGEPARDLIQERVDAMFPVPSSDYIQQKVTEFHGRSRDRSPSPHPRPARRPSSRRHSKASGTGDRPESRHGPSSRRSSIGNNSQIESVGSPLTPLEAELLGLAGASDDESGNKSPKRQEDTHPPKFKRKRAKVDSAYSRRW</sequence>
<feature type="compositionally biased region" description="Basic and acidic residues" evidence="2">
    <location>
        <begin position="319"/>
        <end position="337"/>
    </location>
</feature>
<evidence type="ECO:0000259" key="3">
    <source>
        <dbReference type="PROSITE" id="PS50158"/>
    </source>
</evidence>
<protein>
    <recommendedName>
        <fullName evidence="3">CCHC-type domain-containing protein</fullName>
    </recommendedName>
</protein>
<feature type="compositionally biased region" description="Polar residues" evidence="2">
    <location>
        <begin position="783"/>
        <end position="796"/>
    </location>
</feature>
<keyword evidence="1" id="KW-0862">Zinc</keyword>
<feature type="compositionally biased region" description="Basic and acidic residues" evidence="2">
    <location>
        <begin position="672"/>
        <end position="688"/>
    </location>
</feature>
<dbReference type="InterPro" id="IPR036875">
    <property type="entry name" value="Znf_CCHC_sf"/>
</dbReference>
<keyword evidence="5" id="KW-1185">Reference proteome</keyword>
<dbReference type="EMBL" id="JAFIMR010000042">
    <property type="protein sequence ID" value="KAI1856815.1"/>
    <property type="molecule type" value="Genomic_DNA"/>
</dbReference>
<dbReference type="PROSITE" id="PS50158">
    <property type="entry name" value="ZF_CCHC"/>
    <property type="match status" value="1"/>
</dbReference>
<dbReference type="GO" id="GO:0003676">
    <property type="term" value="F:nucleic acid binding"/>
    <property type="evidence" value="ECO:0007669"/>
    <property type="project" value="InterPro"/>
</dbReference>
<evidence type="ECO:0000256" key="2">
    <source>
        <dbReference type="SAM" id="MobiDB-lite"/>
    </source>
</evidence>
<feature type="compositionally biased region" description="Polar residues" evidence="2">
    <location>
        <begin position="392"/>
        <end position="402"/>
    </location>
</feature>
<feature type="compositionally biased region" description="Low complexity" evidence="2">
    <location>
        <begin position="606"/>
        <end position="616"/>
    </location>
</feature>
<feature type="compositionally biased region" description="Pro residues" evidence="2">
    <location>
        <begin position="131"/>
        <end position="143"/>
    </location>
</feature>
<evidence type="ECO:0000313" key="5">
    <source>
        <dbReference type="Proteomes" id="UP000829685"/>
    </source>
</evidence>
<feature type="compositionally biased region" description="Low complexity" evidence="2">
    <location>
        <begin position="804"/>
        <end position="814"/>
    </location>
</feature>
<accession>A0A9Q0AKL9</accession>
<evidence type="ECO:0000256" key="1">
    <source>
        <dbReference type="PROSITE-ProRule" id="PRU00047"/>
    </source>
</evidence>
<feature type="compositionally biased region" description="Pro residues" evidence="2">
    <location>
        <begin position="195"/>
        <end position="213"/>
    </location>
</feature>
<comment type="caution">
    <text evidence="4">The sequence shown here is derived from an EMBL/GenBank/DDBJ whole genome shotgun (WGS) entry which is preliminary data.</text>
</comment>
<feature type="compositionally biased region" description="Basic and acidic residues" evidence="2">
    <location>
        <begin position="519"/>
        <end position="543"/>
    </location>
</feature>
<evidence type="ECO:0000313" key="4">
    <source>
        <dbReference type="EMBL" id="KAI1856815.1"/>
    </source>
</evidence>
<feature type="compositionally biased region" description="Pro residues" evidence="2">
    <location>
        <begin position="222"/>
        <end position="233"/>
    </location>
</feature>
<name>A0A9Q0AKL9_9PEZI</name>